<dbReference type="EMBL" id="JAWLKB010000017">
    <property type="protein sequence ID" value="MDV6270348.1"/>
    <property type="molecule type" value="Genomic_DNA"/>
</dbReference>
<evidence type="ECO:0000256" key="1">
    <source>
        <dbReference type="ARBA" id="ARBA00023015"/>
    </source>
</evidence>
<gene>
    <name evidence="5" type="ORF">R3Q16_27345</name>
</gene>
<name>A0ABU4C1T1_RHOGO</name>
<dbReference type="Proteomes" id="UP001185927">
    <property type="component" value="Unassembled WGS sequence"/>
</dbReference>
<dbReference type="InterPro" id="IPR036390">
    <property type="entry name" value="WH_DNA-bd_sf"/>
</dbReference>
<organism evidence="5 6">
    <name type="scientific">Rhodococcus globerulus</name>
    <dbReference type="NCBI Taxonomy" id="33008"/>
    <lineage>
        <taxon>Bacteria</taxon>
        <taxon>Bacillati</taxon>
        <taxon>Actinomycetota</taxon>
        <taxon>Actinomycetes</taxon>
        <taxon>Mycobacteriales</taxon>
        <taxon>Nocardiaceae</taxon>
        <taxon>Rhodococcus</taxon>
    </lineage>
</organism>
<proteinExistence type="predicted"/>
<keyword evidence="2" id="KW-0238">DNA-binding</keyword>
<dbReference type="SMART" id="SM00345">
    <property type="entry name" value="HTH_GNTR"/>
    <property type="match status" value="1"/>
</dbReference>
<dbReference type="InterPro" id="IPR036388">
    <property type="entry name" value="WH-like_DNA-bd_sf"/>
</dbReference>
<dbReference type="Gene3D" id="1.10.10.10">
    <property type="entry name" value="Winged helix-like DNA-binding domain superfamily/Winged helix DNA-binding domain"/>
    <property type="match status" value="1"/>
</dbReference>
<dbReference type="SUPFAM" id="SSF46785">
    <property type="entry name" value="Winged helix' DNA-binding domain"/>
    <property type="match status" value="1"/>
</dbReference>
<dbReference type="InterPro" id="IPR008920">
    <property type="entry name" value="TF_FadR/GntR_C"/>
</dbReference>
<accession>A0ABU4C1T1</accession>
<evidence type="ECO:0000313" key="5">
    <source>
        <dbReference type="EMBL" id="MDV6270348.1"/>
    </source>
</evidence>
<dbReference type="Pfam" id="PF07729">
    <property type="entry name" value="FCD"/>
    <property type="match status" value="1"/>
</dbReference>
<keyword evidence="6" id="KW-1185">Reference proteome</keyword>
<comment type="caution">
    <text evidence="5">The sequence shown here is derived from an EMBL/GenBank/DDBJ whole genome shotgun (WGS) entry which is preliminary data.</text>
</comment>
<dbReference type="Gene3D" id="1.20.120.530">
    <property type="entry name" value="GntR ligand-binding domain-like"/>
    <property type="match status" value="1"/>
</dbReference>
<dbReference type="InterPro" id="IPR011711">
    <property type="entry name" value="GntR_C"/>
</dbReference>
<evidence type="ECO:0000256" key="3">
    <source>
        <dbReference type="ARBA" id="ARBA00023163"/>
    </source>
</evidence>
<evidence type="ECO:0000313" key="6">
    <source>
        <dbReference type="Proteomes" id="UP001185927"/>
    </source>
</evidence>
<keyword evidence="1" id="KW-0805">Transcription regulation</keyword>
<dbReference type="Pfam" id="PF00392">
    <property type="entry name" value="GntR"/>
    <property type="match status" value="1"/>
</dbReference>
<dbReference type="InterPro" id="IPR000524">
    <property type="entry name" value="Tscrpt_reg_HTH_GntR"/>
</dbReference>
<dbReference type="CDD" id="cd07377">
    <property type="entry name" value="WHTH_GntR"/>
    <property type="match status" value="1"/>
</dbReference>
<keyword evidence="3" id="KW-0804">Transcription</keyword>
<dbReference type="PROSITE" id="PS50949">
    <property type="entry name" value="HTH_GNTR"/>
    <property type="match status" value="1"/>
</dbReference>
<dbReference type="PANTHER" id="PTHR43537">
    <property type="entry name" value="TRANSCRIPTIONAL REGULATOR, GNTR FAMILY"/>
    <property type="match status" value="1"/>
</dbReference>
<protein>
    <submittedName>
        <fullName evidence="5">GntR family transcriptional regulator</fullName>
    </submittedName>
</protein>
<dbReference type="RefSeq" id="WP_317544938.1">
    <property type="nucleotide sequence ID" value="NZ_JAWLKB010000017.1"/>
</dbReference>
<dbReference type="PANTHER" id="PTHR43537:SF45">
    <property type="entry name" value="GNTR FAMILY REGULATORY PROTEIN"/>
    <property type="match status" value="1"/>
</dbReference>
<evidence type="ECO:0000256" key="2">
    <source>
        <dbReference type="ARBA" id="ARBA00023125"/>
    </source>
</evidence>
<dbReference type="SMART" id="SM00895">
    <property type="entry name" value="FCD"/>
    <property type="match status" value="1"/>
</dbReference>
<feature type="domain" description="HTH gntR-type" evidence="4">
    <location>
        <begin position="27"/>
        <end position="94"/>
    </location>
</feature>
<sequence>MHLTSLNPPKEDANAALAAHRGLLERTSRTARVAGILRELIIDGSFRPGARLSEPDICAALDVSRNTVREAFQILIEDRLVSHELNRGVFVRVPSAEDIAELYICRRVVESAGVRDFDPETGNLGDVAAALELAEERLAADDWTGVGTADIHFHRAIAGLSNSSRIDELMGGVWNELRLVFHVMDDAHRFHSPYLARNHEIYSALKAGDNATAVELLQRYLYDARDQILADYPAAVEKLSGRT</sequence>
<dbReference type="SUPFAM" id="SSF48008">
    <property type="entry name" value="GntR ligand-binding domain-like"/>
    <property type="match status" value="1"/>
</dbReference>
<evidence type="ECO:0000259" key="4">
    <source>
        <dbReference type="PROSITE" id="PS50949"/>
    </source>
</evidence>
<reference evidence="5 6" key="1">
    <citation type="submission" date="2023-10" db="EMBL/GenBank/DDBJ databases">
        <title>Development of a sustainable strategy for remediation of hydrocarbon-contaminated territories based on the waste exchange concept.</title>
        <authorList>
            <person name="Krivoruchko A."/>
        </authorList>
    </citation>
    <scope>NUCLEOTIDE SEQUENCE [LARGE SCALE GENOMIC DNA]</scope>
    <source>
        <strain evidence="5 6">IEGM 1203</strain>
    </source>
</reference>